<reference evidence="3 4" key="1">
    <citation type="submission" date="2020-04" db="EMBL/GenBank/DDBJ databases">
        <authorList>
            <person name="De Canck E."/>
        </authorList>
    </citation>
    <scope>NUCLEOTIDE SEQUENCE [LARGE SCALE GENOMIC DNA]</scope>
    <source>
        <strain evidence="3 4">LMG 28688</strain>
    </source>
</reference>
<feature type="signal peptide" evidence="2">
    <location>
        <begin position="1"/>
        <end position="32"/>
    </location>
</feature>
<dbReference type="GO" id="GO:0019605">
    <property type="term" value="P:butyrate metabolic process"/>
    <property type="evidence" value="ECO:0007669"/>
    <property type="project" value="InterPro"/>
</dbReference>
<sequence>MRETPFAVRHKFALLGAALALTGAALVPGAHADNQGGNSNSGNSGHAALNRLPAFVVAGSLSTTSYDGVSDDLLTAGLGKTGLAGAAPAIANPAAPTAAELRRLAIWSNYRALVDMSANGGYGRFWGPNVDVYGNDTLGEGKIAGTEYLAYADDGSGRQNVSLLVQVPASFDPANPCIVTATSSGSRGVYGAISAAGEWALKRNCAVAYTDKGSGNGAHELMTGVVTLIDGLTAAAATAGRNSLFTANVPAGALAAYNQQYPNRYAFKHAHSQQNPEADWGKDTLEAVQFAYWVLNQQFAPRVDVSNTVSNAVSNAASNHGVRYAPGDITTIAASVSNGGGASLAAAEQDPGKWITAVVVGEPQINVRMPGSAQVREGGQRIASAGKPLADYMTLANLLQPCAALADTAAGAPYLTALPIATTTAIRQARCASLASAGYVHGSDTQTQANDALARLHAAGYEADSDLLHAPMWDSQAVPAVAVTYANAYTRSSVTDNLCGFSFGTTNASTGAAGVPPAVSPMPTVFGLGNGVPPTNGVNLVYNVTPSSGADHRLATPDASFAGAVCMRALWTNGNPRMRQSVQAISVNANLHGKPAIIVQGRSDALVPINHASRAYLAANSVREGSRSQLSLYEVMNGQHFDAFLGVPGFDNHFVPVHYYNIEALNLMWNHLKNGTPLPPSQVVRATPRGGNPGAAPALTVSNLPAIVANPGSNAIRVNEGMVDVPH</sequence>
<evidence type="ECO:0000313" key="3">
    <source>
        <dbReference type="EMBL" id="CAB3801348.1"/>
    </source>
</evidence>
<name>A0A6J5GPU8_9BURK</name>
<proteinExistence type="predicted"/>
<dbReference type="EMBL" id="CADIKL010000034">
    <property type="protein sequence ID" value="CAB3801348.1"/>
    <property type="molecule type" value="Genomic_DNA"/>
</dbReference>
<feature type="chain" id="PRO_5026727999" evidence="2">
    <location>
        <begin position="33"/>
        <end position="727"/>
    </location>
</feature>
<dbReference type="InterPro" id="IPR016582">
    <property type="entry name" value="OHBut_olig_hydro_put"/>
</dbReference>
<dbReference type="Pfam" id="PF10605">
    <property type="entry name" value="3HBOH"/>
    <property type="match status" value="1"/>
</dbReference>
<organism evidence="3 4">
    <name type="scientific">Paraburkholderia caffeinitolerans</name>
    <dbReference type="NCBI Taxonomy" id="1723730"/>
    <lineage>
        <taxon>Bacteria</taxon>
        <taxon>Pseudomonadati</taxon>
        <taxon>Pseudomonadota</taxon>
        <taxon>Betaproteobacteria</taxon>
        <taxon>Burkholderiales</taxon>
        <taxon>Burkholderiaceae</taxon>
        <taxon>Paraburkholderia</taxon>
    </lineage>
</organism>
<keyword evidence="4" id="KW-1185">Reference proteome</keyword>
<keyword evidence="1 3" id="KW-0378">Hydrolase</keyword>
<evidence type="ECO:0000256" key="1">
    <source>
        <dbReference type="ARBA" id="ARBA00022801"/>
    </source>
</evidence>
<dbReference type="RefSeq" id="WP_175197224.1">
    <property type="nucleotide sequence ID" value="NZ_CADIKL010000034.1"/>
</dbReference>
<dbReference type="AlphaFoldDB" id="A0A6J5GPU8"/>
<dbReference type="Proteomes" id="UP000494119">
    <property type="component" value="Unassembled WGS sequence"/>
</dbReference>
<gene>
    <name evidence="3" type="primary">phaZ2</name>
    <name evidence="3" type="ORF">LMG28688_05332</name>
</gene>
<protein>
    <submittedName>
        <fullName evidence="3">D-(-)-3-hydroxybutyrate oligomer hydrolase</fullName>
        <ecNumber evidence="3">3.1.1.22</ecNumber>
    </submittedName>
</protein>
<dbReference type="PIRSF" id="PIRSF011409">
    <property type="entry name" value="HObutyrate_olig_hydrol"/>
    <property type="match status" value="1"/>
</dbReference>
<keyword evidence="2" id="KW-0732">Signal</keyword>
<evidence type="ECO:0000256" key="2">
    <source>
        <dbReference type="SAM" id="SignalP"/>
    </source>
</evidence>
<dbReference type="GO" id="GO:0005615">
    <property type="term" value="C:extracellular space"/>
    <property type="evidence" value="ECO:0007669"/>
    <property type="project" value="InterPro"/>
</dbReference>
<dbReference type="GO" id="GO:0047989">
    <property type="term" value="F:hydroxybutyrate-dimer hydrolase activity"/>
    <property type="evidence" value="ECO:0007669"/>
    <property type="project" value="UniProtKB-EC"/>
</dbReference>
<dbReference type="EC" id="3.1.1.22" evidence="3"/>
<evidence type="ECO:0000313" key="4">
    <source>
        <dbReference type="Proteomes" id="UP000494119"/>
    </source>
</evidence>
<accession>A0A6J5GPU8</accession>